<dbReference type="EMBL" id="WNWQ01000257">
    <property type="protein sequence ID" value="KAE9972606.1"/>
    <property type="molecule type" value="Genomic_DNA"/>
</dbReference>
<keyword evidence="1" id="KW-0732">Signal</keyword>
<reference evidence="2 4" key="1">
    <citation type="submission" date="2019-07" db="EMBL/GenBank/DDBJ databases">
        <title>Venturia inaequalis Genome Resource.</title>
        <authorList>
            <person name="Lichtner F.J."/>
        </authorList>
    </citation>
    <scope>NUCLEOTIDE SEQUENCE [LARGE SCALE GENOMIC DNA]</scope>
    <source>
        <strain evidence="3">Bline_iso_100314</strain>
        <strain evidence="2 4">DMI_063113</strain>
    </source>
</reference>
<dbReference type="AlphaFoldDB" id="A0A8H3YSJ3"/>
<gene>
    <name evidence="3" type="ORF">BLS_003946</name>
    <name evidence="2" type="ORF">EG327_009612</name>
</gene>
<dbReference type="OrthoDB" id="10403227at2759"/>
<feature type="chain" id="PRO_5044691042" evidence="1">
    <location>
        <begin position="26"/>
        <end position="210"/>
    </location>
</feature>
<protein>
    <submittedName>
        <fullName evidence="2">Uncharacterized protein</fullName>
    </submittedName>
</protein>
<accession>A0A8H3YSJ3</accession>
<name>A0A8H3YSJ3_VENIN</name>
<organism evidence="2 4">
    <name type="scientific">Venturia inaequalis</name>
    <name type="common">Apple scab fungus</name>
    <dbReference type="NCBI Taxonomy" id="5025"/>
    <lineage>
        <taxon>Eukaryota</taxon>
        <taxon>Fungi</taxon>
        <taxon>Dikarya</taxon>
        <taxon>Ascomycota</taxon>
        <taxon>Pezizomycotina</taxon>
        <taxon>Dothideomycetes</taxon>
        <taxon>Pleosporomycetidae</taxon>
        <taxon>Venturiales</taxon>
        <taxon>Venturiaceae</taxon>
        <taxon>Venturia</taxon>
    </lineage>
</organism>
<evidence type="ECO:0000313" key="4">
    <source>
        <dbReference type="Proteomes" id="UP000490939"/>
    </source>
</evidence>
<dbReference type="Proteomes" id="UP000433883">
    <property type="component" value="Unassembled WGS sequence"/>
</dbReference>
<evidence type="ECO:0000313" key="3">
    <source>
        <dbReference type="EMBL" id="KAE9972606.1"/>
    </source>
</evidence>
<dbReference type="Proteomes" id="UP000490939">
    <property type="component" value="Unassembled WGS sequence"/>
</dbReference>
<comment type="caution">
    <text evidence="2">The sequence shown here is derived from an EMBL/GenBank/DDBJ whole genome shotgun (WGS) entry which is preliminary data.</text>
</comment>
<proteinExistence type="predicted"/>
<feature type="signal peptide" evidence="1">
    <location>
        <begin position="1"/>
        <end position="25"/>
    </location>
</feature>
<evidence type="ECO:0000256" key="1">
    <source>
        <dbReference type="SAM" id="SignalP"/>
    </source>
</evidence>
<keyword evidence="4" id="KW-1185">Reference proteome</keyword>
<evidence type="ECO:0000313" key="2">
    <source>
        <dbReference type="EMBL" id="KAE9972025.1"/>
    </source>
</evidence>
<dbReference type="EMBL" id="WNWR01000649">
    <property type="protein sequence ID" value="KAE9972025.1"/>
    <property type="molecule type" value="Genomic_DNA"/>
</dbReference>
<sequence>MKGPFSATLLGLVGIAGLLPHNALALPADHHSTTFAVPAHHNDTTSTFFRDTVRQTIRKRDSVISLEKCMTEPGWWIGCCDHKTSSNLGEGDGDCSDYSNEYLDIPYIGNCEQKGRDHGPYCFFDTHERSDGARLAEDGEWGRYTEGSREILHDYRVFHKWNGTKSTGKAQCREQYEDDAKICNDKLMEKPLDKVTYVSCIKQAVAKCVD</sequence>